<dbReference type="SUPFAM" id="SSF50978">
    <property type="entry name" value="WD40 repeat-like"/>
    <property type="match status" value="1"/>
</dbReference>
<dbReference type="PANTHER" id="PTHR12811">
    <property type="entry name" value="VACUOLAR PROTEIN SORTING VPS16"/>
    <property type="match status" value="1"/>
</dbReference>
<dbReference type="InterPro" id="IPR036322">
    <property type="entry name" value="WD40_repeat_dom_sf"/>
</dbReference>
<feature type="non-terminal residue" evidence="2">
    <location>
        <position position="1"/>
    </location>
</feature>
<dbReference type="GO" id="GO:0005768">
    <property type="term" value="C:endosome"/>
    <property type="evidence" value="ECO:0007669"/>
    <property type="project" value="TreeGrafter"/>
</dbReference>
<dbReference type="InterPro" id="IPR015943">
    <property type="entry name" value="WD40/YVTN_repeat-like_dom_sf"/>
</dbReference>
<dbReference type="GO" id="GO:0003779">
    <property type="term" value="F:actin binding"/>
    <property type="evidence" value="ECO:0007669"/>
    <property type="project" value="TreeGrafter"/>
</dbReference>
<protein>
    <recommendedName>
        <fullName evidence="1">Vps16 N-terminal domain-containing protein</fullName>
    </recommendedName>
</protein>
<dbReference type="InterPro" id="IPR006926">
    <property type="entry name" value="Vps16_N"/>
</dbReference>
<dbReference type="GO" id="GO:0030897">
    <property type="term" value="C:HOPS complex"/>
    <property type="evidence" value="ECO:0007669"/>
    <property type="project" value="TreeGrafter"/>
</dbReference>
<reference evidence="2 3" key="1">
    <citation type="journal article" date="2016" name="Nat. Commun.">
        <title>Ectomycorrhizal ecology is imprinted in the genome of the dominant symbiotic fungus Cenococcum geophilum.</title>
        <authorList>
            <consortium name="DOE Joint Genome Institute"/>
            <person name="Peter M."/>
            <person name="Kohler A."/>
            <person name="Ohm R.A."/>
            <person name="Kuo A."/>
            <person name="Krutzmann J."/>
            <person name="Morin E."/>
            <person name="Arend M."/>
            <person name="Barry K.W."/>
            <person name="Binder M."/>
            <person name="Choi C."/>
            <person name="Clum A."/>
            <person name="Copeland A."/>
            <person name="Grisel N."/>
            <person name="Haridas S."/>
            <person name="Kipfer T."/>
            <person name="LaButti K."/>
            <person name="Lindquist E."/>
            <person name="Lipzen A."/>
            <person name="Maire R."/>
            <person name="Meier B."/>
            <person name="Mihaltcheva S."/>
            <person name="Molinier V."/>
            <person name="Murat C."/>
            <person name="Poggeler S."/>
            <person name="Quandt C.A."/>
            <person name="Sperisen C."/>
            <person name="Tritt A."/>
            <person name="Tisserant E."/>
            <person name="Crous P.W."/>
            <person name="Henrissat B."/>
            <person name="Nehls U."/>
            <person name="Egli S."/>
            <person name="Spatafora J.W."/>
            <person name="Grigoriev I.V."/>
            <person name="Martin F.M."/>
        </authorList>
    </citation>
    <scope>NUCLEOTIDE SEQUENCE [LARGE SCALE GENOMIC DNA]</scope>
    <source>
        <strain evidence="2 3">CBS 459.81</strain>
    </source>
</reference>
<dbReference type="GO" id="GO:0006886">
    <property type="term" value="P:intracellular protein transport"/>
    <property type="evidence" value="ECO:0007669"/>
    <property type="project" value="InterPro"/>
</dbReference>
<dbReference type="EMBL" id="KV745154">
    <property type="protein sequence ID" value="OCK77108.1"/>
    <property type="molecule type" value="Genomic_DNA"/>
</dbReference>
<feature type="domain" description="Vps16 N-terminal" evidence="1">
    <location>
        <begin position="9"/>
        <end position="221"/>
    </location>
</feature>
<dbReference type="GO" id="GO:0016197">
    <property type="term" value="P:endosomal transport"/>
    <property type="evidence" value="ECO:0007669"/>
    <property type="project" value="TreeGrafter"/>
</dbReference>
<dbReference type="AlphaFoldDB" id="A0A8E2E4G8"/>
<name>A0A8E2E4G8_9PEZI</name>
<organism evidence="2 3">
    <name type="scientific">Lepidopterella palustris CBS 459.81</name>
    <dbReference type="NCBI Taxonomy" id="1314670"/>
    <lineage>
        <taxon>Eukaryota</taxon>
        <taxon>Fungi</taxon>
        <taxon>Dikarya</taxon>
        <taxon>Ascomycota</taxon>
        <taxon>Pezizomycotina</taxon>
        <taxon>Dothideomycetes</taxon>
        <taxon>Pleosporomycetidae</taxon>
        <taxon>Mytilinidiales</taxon>
        <taxon>Argynnaceae</taxon>
        <taxon>Lepidopterella</taxon>
    </lineage>
</organism>
<dbReference type="Pfam" id="PF04841">
    <property type="entry name" value="Vps16_N"/>
    <property type="match status" value="1"/>
</dbReference>
<dbReference type="GO" id="GO:0042144">
    <property type="term" value="P:vacuole fusion, non-autophagic"/>
    <property type="evidence" value="ECO:0007669"/>
    <property type="project" value="TreeGrafter"/>
</dbReference>
<evidence type="ECO:0000259" key="1">
    <source>
        <dbReference type="Pfam" id="PF04841"/>
    </source>
</evidence>
<dbReference type="Gene3D" id="2.130.10.10">
    <property type="entry name" value="YVTN repeat-like/Quinoprotein amine dehydrogenase"/>
    <property type="match status" value="1"/>
</dbReference>
<accession>A0A8E2E4G8</accession>
<evidence type="ECO:0000313" key="3">
    <source>
        <dbReference type="Proteomes" id="UP000250266"/>
    </source>
</evidence>
<dbReference type="InterPro" id="IPR016534">
    <property type="entry name" value="VPS16"/>
</dbReference>
<sequence>LAKAPEKLLFSYLGQLVKRVPWDGSEVRGLEWSESEGLVVVGEDGGVRYFEALDGDSVSFTLGHGTEEHGVLSCRFWSHEFVALLGSNHLVVVNSYAELRLKLLASPPNETVYSWTLIPRTDSLSRSMEVLLAINSTIYIFDGTDFDNRGLGAGPFRHVGASPNGKFVALYTDDGKVWVVSSDFQKRLSEYDPKVKMAPKDMQWCGNDSVAFAWEDEVDLVILGQMEIEQVLLCPTPAACYLARMRWL</sequence>
<dbReference type="PANTHER" id="PTHR12811:SF0">
    <property type="entry name" value="VACUOLAR PROTEIN SORTING-ASSOCIATED PROTEIN 16 HOMOLOG"/>
    <property type="match status" value="1"/>
</dbReference>
<gene>
    <name evidence="2" type="ORF">K432DRAFT_395881</name>
</gene>
<dbReference type="Proteomes" id="UP000250266">
    <property type="component" value="Unassembled WGS sequence"/>
</dbReference>
<keyword evidence="3" id="KW-1185">Reference proteome</keyword>
<evidence type="ECO:0000313" key="2">
    <source>
        <dbReference type="EMBL" id="OCK77108.1"/>
    </source>
</evidence>
<proteinExistence type="predicted"/>
<dbReference type="OrthoDB" id="1792at2759"/>